<dbReference type="RefSeq" id="WP_237347668.1">
    <property type="nucleotide sequence ID" value="NZ_JABWGX010000045.1"/>
</dbReference>
<evidence type="ECO:0000313" key="4">
    <source>
        <dbReference type="Proteomes" id="UP001241747"/>
    </source>
</evidence>
<gene>
    <name evidence="3" type="ORF">QOZ94_003739</name>
</gene>
<reference evidence="3 4" key="1">
    <citation type="submission" date="2023-07" db="EMBL/GenBank/DDBJ databases">
        <title>Genomic Encyclopedia of Type Strains, Phase IV (KMG-IV): sequencing the most valuable type-strain genomes for metagenomic binning, comparative biology and taxonomic classification.</title>
        <authorList>
            <person name="Goeker M."/>
        </authorList>
    </citation>
    <scope>NUCLEOTIDE SEQUENCE [LARGE SCALE GENOMIC DNA]</scope>
    <source>
        <strain evidence="3 4">DSM 3770</strain>
    </source>
</reference>
<feature type="transmembrane region" description="Helical" evidence="1">
    <location>
        <begin position="338"/>
        <end position="355"/>
    </location>
</feature>
<dbReference type="EMBL" id="JAUSVY010000011">
    <property type="protein sequence ID" value="MDQ0506924.1"/>
    <property type="molecule type" value="Genomic_DNA"/>
</dbReference>
<dbReference type="InterPro" id="IPR038731">
    <property type="entry name" value="RgtA/B/C-like"/>
</dbReference>
<organism evidence="3 4">
    <name type="scientific">Xanthobacter agilis</name>
    <dbReference type="NCBI Taxonomy" id="47492"/>
    <lineage>
        <taxon>Bacteria</taxon>
        <taxon>Pseudomonadati</taxon>
        <taxon>Pseudomonadota</taxon>
        <taxon>Alphaproteobacteria</taxon>
        <taxon>Hyphomicrobiales</taxon>
        <taxon>Xanthobacteraceae</taxon>
        <taxon>Xanthobacter</taxon>
    </lineage>
</organism>
<comment type="caution">
    <text evidence="3">The sequence shown here is derived from an EMBL/GenBank/DDBJ whole genome shotgun (WGS) entry which is preliminary data.</text>
</comment>
<feature type="domain" description="Glycosyltransferase RgtA/B/C/D-like" evidence="2">
    <location>
        <begin position="78"/>
        <end position="229"/>
    </location>
</feature>
<feature type="transmembrane region" description="Helical" evidence="1">
    <location>
        <begin position="33"/>
        <end position="52"/>
    </location>
</feature>
<dbReference type="Pfam" id="PF13231">
    <property type="entry name" value="PMT_2"/>
    <property type="match status" value="1"/>
</dbReference>
<sequence>MIEFLARAPHQMPRNDGSVGMEGDLPFWARPKGVLIILAVWCLLHAAIGAFLESAINVDDAVESYLVQSLELSYVPRNPPFFDWLLYSLQQVFGTGRLSFAILRYALLFACAGLVYRVACRVIFDPRLQAAAVYSLSALWVVGYHSHRILTHSNVMIVGIAGAMLTLIAIVRRPSAKLYVGLGAWIAVGLLGKFGFVAFLGVLVVSCLIEPSYRRALFDRRILLTVLVAAGPLAVYGLALHVLKQDVVAATAQTIGATHFGWDDVVRSYVVALVGYALPFAALAGLIFLPGNRGEGARVEEDGQRDAARRVLRNIIVIGLVVTLVSVVAVGTTNLRDRYFHVFLLLLPVYVFAELERVGGWRARVPAYLGILLAIAVGVLAVRVAIPLWPDPRLCGRCIAAEPLHRLAPTVMQALGAAPTLVADDRTSAGRLRAAIPEARVVIVNEPQYRPPSRPSTGCARITGIANGLPFRLLPPPGRNTIEMSVKWSSPLMNPHRWSDWQFTPLPPDDPLCQ</sequence>
<feature type="transmembrane region" description="Helical" evidence="1">
    <location>
        <begin position="105"/>
        <end position="124"/>
    </location>
</feature>
<proteinExistence type="predicted"/>
<feature type="transmembrane region" description="Helical" evidence="1">
    <location>
        <begin position="184"/>
        <end position="209"/>
    </location>
</feature>
<name>A0ABU0LIJ2_XANAG</name>
<evidence type="ECO:0000313" key="3">
    <source>
        <dbReference type="EMBL" id="MDQ0506924.1"/>
    </source>
</evidence>
<feature type="transmembrane region" description="Helical" evidence="1">
    <location>
        <begin position="311"/>
        <end position="332"/>
    </location>
</feature>
<keyword evidence="1" id="KW-0472">Membrane</keyword>
<feature type="transmembrane region" description="Helical" evidence="1">
    <location>
        <begin position="221"/>
        <end position="243"/>
    </location>
</feature>
<evidence type="ECO:0000256" key="1">
    <source>
        <dbReference type="SAM" id="Phobius"/>
    </source>
</evidence>
<feature type="transmembrane region" description="Helical" evidence="1">
    <location>
        <begin position="154"/>
        <end position="172"/>
    </location>
</feature>
<protein>
    <recommendedName>
        <fullName evidence="2">Glycosyltransferase RgtA/B/C/D-like domain-containing protein</fullName>
    </recommendedName>
</protein>
<dbReference type="Proteomes" id="UP001241747">
    <property type="component" value="Unassembled WGS sequence"/>
</dbReference>
<feature type="transmembrane region" description="Helical" evidence="1">
    <location>
        <begin position="269"/>
        <end position="290"/>
    </location>
</feature>
<evidence type="ECO:0000259" key="2">
    <source>
        <dbReference type="Pfam" id="PF13231"/>
    </source>
</evidence>
<keyword evidence="1" id="KW-0812">Transmembrane</keyword>
<accession>A0ABU0LIJ2</accession>
<feature type="transmembrane region" description="Helical" evidence="1">
    <location>
        <begin position="367"/>
        <end position="389"/>
    </location>
</feature>
<keyword evidence="1" id="KW-1133">Transmembrane helix</keyword>
<keyword evidence="4" id="KW-1185">Reference proteome</keyword>